<feature type="domain" description="Class II aldolase/adducin N-terminal" evidence="3">
    <location>
        <begin position="6"/>
        <end position="181"/>
    </location>
</feature>
<evidence type="ECO:0000256" key="2">
    <source>
        <dbReference type="ARBA" id="ARBA00023239"/>
    </source>
</evidence>
<dbReference type="PANTHER" id="PTHR22789">
    <property type="entry name" value="FUCULOSE PHOSPHATE ALDOLASE"/>
    <property type="match status" value="1"/>
</dbReference>
<dbReference type="InterPro" id="IPR036409">
    <property type="entry name" value="Aldolase_II/adducin_N_sf"/>
</dbReference>
<reference evidence="4 5" key="1">
    <citation type="submission" date="2009-04" db="EMBL/GenBank/DDBJ databases">
        <authorList>
            <person name="Reysenbach A.-L."/>
            <person name="Heidelberg J.F."/>
            <person name="Nelson W.C."/>
        </authorList>
    </citation>
    <scope>NUCLEOTIDE SEQUENCE [LARGE SCALE GENOMIC DNA]</scope>
    <source>
        <strain evidence="4 5">SS-5</strain>
    </source>
</reference>
<evidence type="ECO:0000313" key="4">
    <source>
        <dbReference type="EMBL" id="EEP60003.1"/>
    </source>
</evidence>
<proteinExistence type="predicted"/>
<dbReference type="GO" id="GO:0046872">
    <property type="term" value="F:metal ion binding"/>
    <property type="evidence" value="ECO:0007669"/>
    <property type="project" value="UniProtKB-KW"/>
</dbReference>
<name>C4FLP0_9AQUI</name>
<sequence>MNDIIQQIIFTGRVLHELKLVSSHGGNLSIKDGEYLYITKTGRMAGFLTEEDIIKLPIYKETEQDKEASIELIVHRQIYKDNPSINAVVHAHPITATALGYFLREFIPMDIEGELFIKKVPILEVEKPSASLELAIGVSKLFQEGYKICIVKNHGSFSIGKTINEALKYTSTLENSAEIFYKWMSLKKMQS</sequence>
<dbReference type="OrthoDB" id="9805559at2"/>
<accession>C4FLP0</accession>
<dbReference type="InterPro" id="IPR050197">
    <property type="entry name" value="Aldolase_class_II_sugar_metab"/>
</dbReference>
<keyword evidence="1" id="KW-0479">Metal-binding</keyword>
<dbReference type="RefSeq" id="WP_007547883.1">
    <property type="nucleotide sequence ID" value="NZ_ABZS01000170.1"/>
</dbReference>
<dbReference type="AlphaFoldDB" id="C4FLP0"/>
<protein>
    <submittedName>
        <fullName evidence="4">L-fuculose phosphate aldolase</fullName>
    </submittedName>
</protein>
<gene>
    <name evidence="4" type="ORF">SULYE_1494</name>
</gene>
<evidence type="ECO:0000313" key="5">
    <source>
        <dbReference type="Proteomes" id="UP000005540"/>
    </source>
</evidence>
<comment type="caution">
    <text evidence="4">The sequence shown here is derived from an EMBL/GenBank/DDBJ whole genome shotgun (WGS) entry which is preliminary data.</text>
</comment>
<dbReference type="EMBL" id="ABZS01000170">
    <property type="protein sequence ID" value="EEP60003.1"/>
    <property type="molecule type" value="Genomic_DNA"/>
</dbReference>
<dbReference type="InterPro" id="IPR001303">
    <property type="entry name" value="Aldolase_II/adducin_N"/>
</dbReference>
<dbReference type="Pfam" id="PF00596">
    <property type="entry name" value="Aldolase_II"/>
    <property type="match status" value="1"/>
</dbReference>
<organism evidence="4 5">
    <name type="scientific">Sulfurihydrogenibium yellowstonense SS-5</name>
    <dbReference type="NCBI Taxonomy" id="432331"/>
    <lineage>
        <taxon>Bacteria</taxon>
        <taxon>Pseudomonadati</taxon>
        <taxon>Aquificota</taxon>
        <taxon>Aquificia</taxon>
        <taxon>Aquificales</taxon>
        <taxon>Hydrogenothermaceae</taxon>
        <taxon>Sulfurihydrogenibium</taxon>
    </lineage>
</organism>
<dbReference type="SMART" id="SM01007">
    <property type="entry name" value="Aldolase_II"/>
    <property type="match status" value="1"/>
</dbReference>
<dbReference type="Gene3D" id="3.40.225.10">
    <property type="entry name" value="Class II aldolase/adducin N-terminal domain"/>
    <property type="match status" value="1"/>
</dbReference>
<keyword evidence="2" id="KW-0456">Lyase</keyword>
<evidence type="ECO:0000256" key="1">
    <source>
        <dbReference type="ARBA" id="ARBA00022723"/>
    </source>
</evidence>
<dbReference type="Proteomes" id="UP000005540">
    <property type="component" value="Unassembled WGS sequence"/>
</dbReference>
<evidence type="ECO:0000259" key="3">
    <source>
        <dbReference type="SMART" id="SM01007"/>
    </source>
</evidence>
<dbReference type="SUPFAM" id="SSF53639">
    <property type="entry name" value="AraD/HMP-PK domain-like"/>
    <property type="match status" value="1"/>
</dbReference>
<keyword evidence="5" id="KW-1185">Reference proteome</keyword>
<dbReference type="GO" id="GO:0019323">
    <property type="term" value="P:pentose catabolic process"/>
    <property type="evidence" value="ECO:0007669"/>
    <property type="project" value="TreeGrafter"/>
</dbReference>
<dbReference type="GO" id="GO:0005829">
    <property type="term" value="C:cytosol"/>
    <property type="evidence" value="ECO:0007669"/>
    <property type="project" value="TreeGrafter"/>
</dbReference>
<dbReference type="GO" id="GO:0016832">
    <property type="term" value="F:aldehyde-lyase activity"/>
    <property type="evidence" value="ECO:0007669"/>
    <property type="project" value="TreeGrafter"/>
</dbReference>
<dbReference type="PANTHER" id="PTHR22789:SF0">
    <property type="entry name" value="3-OXO-TETRONATE 4-PHOSPHATE DECARBOXYLASE-RELATED"/>
    <property type="match status" value="1"/>
</dbReference>